<organism evidence="1 2">
    <name type="scientific">Gordonia hydrophobica</name>
    <dbReference type="NCBI Taxonomy" id="40516"/>
    <lineage>
        <taxon>Bacteria</taxon>
        <taxon>Bacillati</taxon>
        <taxon>Actinomycetota</taxon>
        <taxon>Actinomycetes</taxon>
        <taxon>Mycobacteriales</taxon>
        <taxon>Gordoniaceae</taxon>
        <taxon>Gordonia</taxon>
    </lineage>
</organism>
<evidence type="ECO:0000313" key="2">
    <source>
        <dbReference type="Proteomes" id="UP001479933"/>
    </source>
</evidence>
<keyword evidence="2" id="KW-1185">Reference proteome</keyword>
<gene>
    <name evidence="1" type="ORF">RVF87_05655</name>
</gene>
<dbReference type="EMBL" id="CP136137">
    <property type="protein sequence ID" value="WYY08557.1"/>
    <property type="molecule type" value="Genomic_DNA"/>
</dbReference>
<proteinExistence type="predicted"/>
<sequence length="225" mass="23858">MAALHQTPPEVAKVARELTDLSDRVERWTVALDYALAAHRGVLTAVAVERIVKPAVETMLADAGSEIAGAGFVSAAGLVSGNTDFMAWWQGPDIERVDALANLSTSPEARYRDADWYRNPVESGRLTVTGPYVDLLCTDSFALTYTAPVGWSRPEGPVGVAGVDVTVSALERRLTRTLAAVAGTASLVNAEDRIIVTTSPLATPGDFAAPPEHRWPLGHGLSVVV</sequence>
<dbReference type="Pfam" id="PF22673">
    <property type="entry name" value="MCP-like_PDC_1"/>
    <property type="match status" value="1"/>
</dbReference>
<accession>A0ABZ2U4L7</accession>
<reference evidence="1 2" key="1">
    <citation type="journal article" date="2023" name="Virus Evol.">
        <title>Computational host range prediction-The good, the bad, and the ugly.</title>
        <authorList>
            <person name="Howell A.A."/>
            <person name="Versoza C.J."/>
            <person name="Pfeifer S.P."/>
        </authorList>
    </citation>
    <scope>NUCLEOTIDE SEQUENCE [LARGE SCALE GENOMIC DNA]</scope>
    <source>
        <strain evidence="1 2">1610/1b</strain>
    </source>
</reference>
<dbReference type="RefSeq" id="WP_066171591.1">
    <property type="nucleotide sequence ID" value="NZ_CP136137.1"/>
</dbReference>
<dbReference type="Gene3D" id="3.30.450.20">
    <property type="entry name" value="PAS domain"/>
    <property type="match status" value="1"/>
</dbReference>
<protein>
    <submittedName>
        <fullName evidence="1">Cache domain-containing protein</fullName>
    </submittedName>
</protein>
<name>A0ABZ2U4L7_9ACTN</name>
<dbReference type="CDD" id="cd12913">
    <property type="entry name" value="PDC1_MCP_like"/>
    <property type="match status" value="1"/>
</dbReference>
<evidence type="ECO:0000313" key="1">
    <source>
        <dbReference type="EMBL" id="WYY08557.1"/>
    </source>
</evidence>
<dbReference type="Proteomes" id="UP001479933">
    <property type="component" value="Chromosome"/>
</dbReference>